<evidence type="ECO:0000256" key="1">
    <source>
        <dbReference type="ARBA" id="ARBA00010529"/>
    </source>
</evidence>
<evidence type="ECO:0000256" key="2">
    <source>
        <dbReference type="ARBA" id="ARBA00023067"/>
    </source>
</evidence>
<dbReference type="InterPro" id="IPR010992">
    <property type="entry name" value="IHF-like_DNA-bd_dom_sf"/>
</dbReference>
<evidence type="ECO:0000313" key="6">
    <source>
        <dbReference type="Proteomes" id="UP001204015"/>
    </source>
</evidence>
<keyword evidence="3 5" id="KW-0238">DNA-binding</keyword>
<keyword evidence="6" id="KW-1185">Reference proteome</keyword>
<keyword evidence="5" id="KW-0808">Transferase</keyword>
<dbReference type="PANTHER" id="PTHR33175">
    <property type="entry name" value="DNA-BINDING PROTEIN HU"/>
    <property type="match status" value="1"/>
</dbReference>
<dbReference type="Proteomes" id="UP001204015">
    <property type="component" value="Unassembled WGS sequence"/>
</dbReference>
<sequence>MNTKEMIAVLAEKSGFTQENTRTLLRTVVDTLTEEVSEGRTVIIPGFGTFEVKKRLERIIVNPTTKQRMLVPPKLILNFRPSATIKEQLKNGGPRNA</sequence>
<organism evidence="5 6">
    <name type="scientific">Segatella cerevisiae</name>
    <dbReference type="NCBI Taxonomy" id="2053716"/>
    <lineage>
        <taxon>Bacteria</taxon>
        <taxon>Pseudomonadati</taxon>
        <taxon>Bacteroidota</taxon>
        <taxon>Bacteroidia</taxon>
        <taxon>Bacteroidales</taxon>
        <taxon>Prevotellaceae</taxon>
        <taxon>Segatella</taxon>
    </lineage>
</organism>
<evidence type="ECO:0000256" key="4">
    <source>
        <dbReference type="RuleBase" id="RU003939"/>
    </source>
</evidence>
<dbReference type="PANTHER" id="PTHR33175:SF3">
    <property type="entry name" value="DNA-BINDING PROTEIN HU-BETA"/>
    <property type="match status" value="1"/>
</dbReference>
<keyword evidence="2" id="KW-0226">DNA condensation</keyword>
<dbReference type="GO" id="GO:0016740">
    <property type="term" value="F:transferase activity"/>
    <property type="evidence" value="ECO:0007669"/>
    <property type="project" value="UniProtKB-KW"/>
</dbReference>
<evidence type="ECO:0000313" key="5">
    <source>
        <dbReference type="EMBL" id="MCO6026258.1"/>
    </source>
</evidence>
<dbReference type="CDD" id="cd13832">
    <property type="entry name" value="IHF"/>
    <property type="match status" value="1"/>
</dbReference>
<gene>
    <name evidence="5" type="ORF">NG821_10470</name>
</gene>
<reference evidence="5 6" key="1">
    <citation type="submission" date="2022-06" db="EMBL/GenBank/DDBJ databases">
        <title>A taxonomic note on the genus Prevotella: Description of four novel genera and emended description of the genera Hallella and Xylanibacter.</title>
        <authorList>
            <person name="Hitch T.C.A."/>
        </authorList>
    </citation>
    <scope>NUCLEOTIDE SEQUENCE [LARGE SCALE GENOMIC DNA]</scope>
    <source>
        <strain evidence="5 6">DSM 100619</strain>
    </source>
</reference>
<dbReference type="EMBL" id="JAMXLY010000045">
    <property type="protein sequence ID" value="MCO6026258.1"/>
    <property type="molecule type" value="Genomic_DNA"/>
</dbReference>
<comment type="similarity">
    <text evidence="1 4">Belongs to the bacterial histone-like protein family.</text>
</comment>
<proteinExistence type="inferred from homology"/>
<protein>
    <submittedName>
        <fullName evidence="5">HU family DNA-binding protein</fullName>
    </submittedName>
</protein>
<dbReference type="SMART" id="SM00411">
    <property type="entry name" value="BHL"/>
    <property type="match status" value="1"/>
</dbReference>
<dbReference type="GO" id="GO:0003677">
    <property type="term" value="F:DNA binding"/>
    <property type="evidence" value="ECO:0007669"/>
    <property type="project" value="UniProtKB-KW"/>
</dbReference>
<dbReference type="InterPro" id="IPR000119">
    <property type="entry name" value="Hist_DNA-bd"/>
</dbReference>
<dbReference type="Pfam" id="PF00216">
    <property type="entry name" value="Bac_DNA_binding"/>
    <property type="match status" value="1"/>
</dbReference>
<dbReference type="Gene3D" id="4.10.520.10">
    <property type="entry name" value="IHF-like DNA-binding proteins"/>
    <property type="match status" value="1"/>
</dbReference>
<dbReference type="RefSeq" id="WP_252761613.1">
    <property type="nucleotide sequence ID" value="NZ_JAMXLY010000045.1"/>
</dbReference>
<name>A0ABT1BYU2_9BACT</name>
<comment type="caution">
    <text evidence="5">The sequence shown here is derived from an EMBL/GenBank/DDBJ whole genome shotgun (WGS) entry which is preliminary data.</text>
</comment>
<dbReference type="SUPFAM" id="SSF47729">
    <property type="entry name" value="IHF-like DNA-binding proteins"/>
    <property type="match status" value="1"/>
</dbReference>
<accession>A0ABT1BYU2</accession>
<dbReference type="PRINTS" id="PR01727">
    <property type="entry name" value="DNABINDINGHU"/>
</dbReference>
<evidence type="ECO:0000256" key="3">
    <source>
        <dbReference type="ARBA" id="ARBA00023125"/>
    </source>
</evidence>